<evidence type="ECO:0000256" key="8">
    <source>
        <dbReference type="SAM" id="MobiDB-lite"/>
    </source>
</evidence>
<keyword evidence="12" id="KW-1185">Reference proteome</keyword>
<keyword evidence="5 9" id="KW-0812">Transmembrane</keyword>
<dbReference type="AlphaFoldDB" id="A0A2S8STX2"/>
<feature type="domain" description="Type II secretion system protein GspF" evidence="10">
    <location>
        <begin position="138"/>
        <end position="254"/>
    </location>
</feature>
<dbReference type="PANTHER" id="PTHR30012">
    <property type="entry name" value="GENERAL SECRETION PATHWAY PROTEIN"/>
    <property type="match status" value="1"/>
</dbReference>
<evidence type="ECO:0000259" key="10">
    <source>
        <dbReference type="Pfam" id="PF00482"/>
    </source>
</evidence>
<keyword evidence="6 9" id="KW-1133">Transmembrane helix</keyword>
<dbReference type="GO" id="GO:0005886">
    <property type="term" value="C:plasma membrane"/>
    <property type="evidence" value="ECO:0007669"/>
    <property type="project" value="UniProtKB-SubCell"/>
</dbReference>
<reference evidence="11 12" key="1">
    <citation type="journal article" date="2018" name="Syst. Appl. Microbiol.">
        <title>Abditibacterium utsteinense sp. nov., the first cultivated member of candidate phylum FBP, isolated from ice-free Antarctic soil samples.</title>
        <authorList>
            <person name="Tahon G."/>
            <person name="Tytgat B."/>
            <person name="Lebbe L."/>
            <person name="Carlier A."/>
            <person name="Willems A."/>
        </authorList>
    </citation>
    <scope>NUCLEOTIDE SEQUENCE [LARGE SCALE GENOMIC DNA]</scope>
    <source>
        <strain evidence="11 12">LMG 29911</strain>
    </source>
</reference>
<evidence type="ECO:0000256" key="3">
    <source>
        <dbReference type="ARBA" id="ARBA00022475"/>
    </source>
</evidence>
<dbReference type="InParanoid" id="A0A2S8STX2"/>
<evidence type="ECO:0000256" key="5">
    <source>
        <dbReference type="ARBA" id="ARBA00022692"/>
    </source>
</evidence>
<comment type="similarity">
    <text evidence="2">Belongs to the GSP F family.</text>
</comment>
<evidence type="ECO:0000256" key="6">
    <source>
        <dbReference type="ARBA" id="ARBA00022989"/>
    </source>
</evidence>
<accession>A0A2S8STX2</accession>
<feature type="transmembrane region" description="Helical" evidence="9">
    <location>
        <begin position="242"/>
        <end position="262"/>
    </location>
</feature>
<dbReference type="FunCoup" id="A0A2S8STX2">
    <property type="interactions" value="133"/>
</dbReference>
<dbReference type="PANTHER" id="PTHR30012:SF0">
    <property type="entry name" value="TYPE II SECRETION SYSTEM PROTEIN F-RELATED"/>
    <property type="match status" value="1"/>
</dbReference>
<evidence type="ECO:0000256" key="2">
    <source>
        <dbReference type="ARBA" id="ARBA00005745"/>
    </source>
</evidence>
<feature type="transmembrane region" description="Helical" evidence="9">
    <location>
        <begin position="268"/>
        <end position="289"/>
    </location>
</feature>
<evidence type="ECO:0000256" key="9">
    <source>
        <dbReference type="SAM" id="Phobius"/>
    </source>
</evidence>
<dbReference type="InterPro" id="IPR018076">
    <property type="entry name" value="T2SS_GspF_dom"/>
</dbReference>
<feature type="compositionally biased region" description="Low complexity" evidence="8">
    <location>
        <begin position="47"/>
        <end position="63"/>
    </location>
</feature>
<keyword evidence="3" id="KW-1003">Cell membrane</keyword>
<comment type="caution">
    <text evidence="11">The sequence shown here is derived from an EMBL/GenBank/DDBJ whole genome shotgun (WGS) entry which is preliminary data.</text>
</comment>
<proteinExistence type="inferred from homology"/>
<evidence type="ECO:0000256" key="7">
    <source>
        <dbReference type="ARBA" id="ARBA00023136"/>
    </source>
</evidence>
<dbReference type="Gene3D" id="1.20.81.30">
    <property type="entry name" value="Type II secretion system (T2SS), domain F"/>
    <property type="match status" value="2"/>
</dbReference>
<dbReference type="FunFam" id="1.20.81.30:FF:000001">
    <property type="entry name" value="Type II secretion system protein F"/>
    <property type="match status" value="1"/>
</dbReference>
<feature type="domain" description="Type II secretion system protein GspF" evidence="10">
    <location>
        <begin position="331"/>
        <end position="451"/>
    </location>
</feature>
<dbReference type="RefSeq" id="WP_105483386.1">
    <property type="nucleotide sequence ID" value="NZ_NIGF01000006.1"/>
</dbReference>
<evidence type="ECO:0000256" key="1">
    <source>
        <dbReference type="ARBA" id="ARBA00004429"/>
    </source>
</evidence>
<sequence length="467" mass="49587">MPTWVYEARDAAGKAVRGAHEAADRSAALQFLRAQGLFLTRLEASGRAAPSASSNSAPLPNSAPRDEETTSHRALPNSESTKNDALRASGPRSSAVPALPIAVSTAGNPALQNPRSTSAPIAPQPLLRASSKDLSTYFRQCGAMIHAGTTLGAALHSMGEHAPNSALRSASTQMEARVMSGETLSDSMRAFPGLFTPLHLGMVTAGERGGFLEEMFARLAKYSERDYDLQQTIKRETWYPKLLIFASILIPSAVPLVLAMVQKTGNPFLAWLSQVWAPFFVIGSAVFIYRAVNFASPLAAHYSAPKLLLDNFKLKVPIGGKVVRGLATAKFCRALGALYSAGVGPGESVRLAAAACGNAAIAQSAIGIVPRLEHGEKLTTSLASTGHFPSSVMQVMAVGEESGSLDEQLDKAADFLESDAEVAVKQSVQVFSILIFLAIAIYIALQVAQFYLGYFNSVMDEGEKMAQ</sequence>
<name>A0A2S8STX2_9BACT</name>
<feature type="transmembrane region" description="Helical" evidence="9">
    <location>
        <begin position="430"/>
        <end position="452"/>
    </location>
</feature>
<comment type="subcellular location">
    <subcellularLocation>
        <location evidence="1">Cell inner membrane</location>
        <topology evidence="1">Multi-pass membrane protein</topology>
    </subcellularLocation>
</comment>
<dbReference type="InterPro" id="IPR042094">
    <property type="entry name" value="T2SS_GspF_sf"/>
</dbReference>
<keyword evidence="4" id="KW-0997">Cell inner membrane</keyword>
<evidence type="ECO:0000256" key="4">
    <source>
        <dbReference type="ARBA" id="ARBA00022519"/>
    </source>
</evidence>
<organism evidence="11 12">
    <name type="scientific">Abditibacterium utsteinense</name>
    <dbReference type="NCBI Taxonomy" id="1960156"/>
    <lineage>
        <taxon>Bacteria</taxon>
        <taxon>Pseudomonadati</taxon>
        <taxon>Abditibacteriota</taxon>
        <taxon>Abditibacteriia</taxon>
        <taxon>Abditibacteriales</taxon>
        <taxon>Abditibacteriaceae</taxon>
        <taxon>Abditibacterium</taxon>
    </lineage>
</organism>
<evidence type="ECO:0000313" key="11">
    <source>
        <dbReference type="EMBL" id="PQV64247.1"/>
    </source>
</evidence>
<dbReference type="EMBL" id="NIGF01000006">
    <property type="protein sequence ID" value="PQV64247.1"/>
    <property type="molecule type" value="Genomic_DNA"/>
</dbReference>
<protein>
    <submittedName>
        <fullName evidence="11">Type II secretory pathway, component PulF</fullName>
    </submittedName>
</protein>
<evidence type="ECO:0000313" key="12">
    <source>
        <dbReference type="Proteomes" id="UP000237684"/>
    </source>
</evidence>
<dbReference type="InterPro" id="IPR003004">
    <property type="entry name" value="GspF/PilC"/>
</dbReference>
<keyword evidence="7 9" id="KW-0472">Membrane</keyword>
<dbReference type="Pfam" id="PF00482">
    <property type="entry name" value="T2SSF"/>
    <property type="match status" value="2"/>
</dbReference>
<gene>
    <name evidence="11" type="ORF">B1R32_10693</name>
</gene>
<feature type="region of interest" description="Disordered" evidence="8">
    <location>
        <begin position="47"/>
        <end position="93"/>
    </location>
</feature>
<dbReference type="OrthoDB" id="9805682at2"/>
<dbReference type="Proteomes" id="UP000237684">
    <property type="component" value="Unassembled WGS sequence"/>
</dbReference>